<dbReference type="EMBL" id="JBHSIU010000040">
    <property type="protein sequence ID" value="MFC5001852.1"/>
    <property type="molecule type" value="Genomic_DNA"/>
</dbReference>
<dbReference type="Proteomes" id="UP001595912">
    <property type="component" value="Unassembled WGS sequence"/>
</dbReference>
<name>A0ABV9W0I8_9ACTN</name>
<protein>
    <submittedName>
        <fullName evidence="1">Uncharacterized protein</fullName>
    </submittedName>
</protein>
<evidence type="ECO:0000313" key="2">
    <source>
        <dbReference type="Proteomes" id="UP001595912"/>
    </source>
</evidence>
<comment type="caution">
    <text evidence="1">The sequence shown here is derived from an EMBL/GenBank/DDBJ whole genome shotgun (WGS) entry which is preliminary data.</text>
</comment>
<evidence type="ECO:0000313" key="1">
    <source>
        <dbReference type="EMBL" id="MFC5001852.1"/>
    </source>
</evidence>
<reference evidence="2" key="1">
    <citation type="journal article" date="2019" name="Int. J. Syst. Evol. Microbiol.">
        <title>The Global Catalogue of Microorganisms (GCM) 10K type strain sequencing project: providing services to taxonomists for standard genome sequencing and annotation.</title>
        <authorList>
            <consortium name="The Broad Institute Genomics Platform"/>
            <consortium name="The Broad Institute Genome Sequencing Center for Infectious Disease"/>
            <person name="Wu L."/>
            <person name="Ma J."/>
        </authorList>
    </citation>
    <scope>NUCLEOTIDE SEQUENCE [LARGE SCALE GENOMIC DNA]</scope>
    <source>
        <strain evidence="2">CGMCC 4.7152</strain>
    </source>
</reference>
<sequence length="58" mass="5687">MHDGGASLTKQAPREAATLLGVGRAVGYRLAATLVGHGMVIDGTPANCDAQPGGVVTG</sequence>
<keyword evidence="2" id="KW-1185">Reference proteome</keyword>
<dbReference type="RefSeq" id="WP_380119385.1">
    <property type="nucleotide sequence ID" value="NZ_JBHSIU010000040.1"/>
</dbReference>
<gene>
    <name evidence="1" type="ORF">ACFPIJ_28950</name>
</gene>
<organism evidence="1 2">
    <name type="scientific">Dactylosporangium cerinum</name>
    <dbReference type="NCBI Taxonomy" id="1434730"/>
    <lineage>
        <taxon>Bacteria</taxon>
        <taxon>Bacillati</taxon>
        <taxon>Actinomycetota</taxon>
        <taxon>Actinomycetes</taxon>
        <taxon>Micromonosporales</taxon>
        <taxon>Micromonosporaceae</taxon>
        <taxon>Dactylosporangium</taxon>
    </lineage>
</organism>
<proteinExistence type="predicted"/>
<accession>A0ABV9W0I8</accession>